<accession>A0A9D4B503</accession>
<dbReference type="CDD" id="cd17039">
    <property type="entry name" value="Ubl_ubiquitin_like"/>
    <property type="match status" value="1"/>
</dbReference>
<sequence length="125" mass="14100">MEHRPTQSSSATGRAQGTIFIEDWLGRVGTLDVCWEDTGMDLKRRVIQKFVFNSDVDRLKLIFADKQLEDARSLRHQGLMSHCVGPAPAPEFSALLRILHSLAMAKPPESFLTDQHSQERHSSTI</sequence>
<dbReference type="SUPFAM" id="SSF54236">
    <property type="entry name" value="Ubiquitin-like"/>
    <property type="match status" value="1"/>
</dbReference>
<evidence type="ECO:0000313" key="1">
    <source>
        <dbReference type="EMBL" id="KAH1180450.1"/>
    </source>
</evidence>
<reference evidence="1" key="1">
    <citation type="submission" date="2021-09" db="EMBL/GenBank/DDBJ databases">
        <title>The genome of Mauremys mutica provides insights into the evolution of semi-aquatic lifestyle.</title>
        <authorList>
            <person name="Gong S."/>
            <person name="Gao Y."/>
        </authorList>
    </citation>
    <scope>NUCLEOTIDE SEQUENCE</scope>
    <source>
        <strain evidence="1">MM-2020</strain>
        <tissue evidence="1">Muscle</tissue>
    </source>
</reference>
<protein>
    <submittedName>
        <fullName evidence="1">Uncharacterized protein</fullName>
    </submittedName>
</protein>
<dbReference type="EMBL" id="JAHDVG010000470">
    <property type="protein sequence ID" value="KAH1180450.1"/>
    <property type="molecule type" value="Genomic_DNA"/>
</dbReference>
<name>A0A9D4B503_9SAUR</name>
<organism evidence="1 2">
    <name type="scientific">Mauremys mutica</name>
    <name type="common">yellowpond turtle</name>
    <dbReference type="NCBI Taxonomy" id="74926"/>
    <lineage>
        <taxon>Eukaryota</taxon>
        <taxon>Metazoa</taxon>
        <taxon>Chordata</taxon>
        <taxon>Craniata</taxon>
        <taxon>Vertebrata</taxon>
        <taxon>Euteleostomi</taxon>
        <taxon>Archelosauria</taxon>
        <taxon>Testudinata</taxon>
        <taxon>Testudines</taxon>
        <taxon>Cryptodira</taxon>
        <taxon>Durocryptodira</taxon>
        <taxon>Testudinoidea</taxon>
        <taxon>Geoemydidae</taxon>
        <taxon>Geoemydinae</taxon>
        <taxon>Mauremys</taxon>
    </lineage>
</organism>
<dbReference type="Proteomes" id="UP000827986">
    <property type="component" value="Unassembled WGS sequence"/>
</dbReference>
<dbReference type="AlphaFoldDB" id="A0A9D4B503"/>
<proteinExistence type="predicted"/>
<dbReference type="InterPro" id="IPR029071">
    <property type="entry name" value="Ubiquitin-like_domsf"/>
</dbReference>
<evidence type="ECO:0000313" key="2">
    <source>
        <dbReference type="Proteomes" id="UP000827986"/>
    </source>
</evidence>
<comment type="caution">
    <text evidence="1">The sequence shown here is derived from an EMBL/GenBank/DDBJ whole genome shotgun (WGS) entry which is preliminary data.</text>
</comment>
<dbReference type="Gene3D" id="3.10.20.90">
    <property type="entry name" value="Phosphatidylinositol 3-kinase Catalytic Subunit, Chain A, domain 1"/>
    <property type="match status" value="1"/>
</dbReference>
<keyword evidence="2" id="KW-1185">Reference proteome</keyword>
<gene>
    <name evidence="1" type="ORF">KIL84_009286</name>
</gene>